<evidence type="ECO:0000259" key="1">
    <source>
        <dbReference type="Pfam" id="PF00550"/>
    </source>
</evidence>
<dbReference type="SUPFAM" id="SSF47336">
    <property type="entry name" value="ACP-like"/>
    <property type="match status" value="1"/>
</dbReference>
<dbReference type="OrthoDB" id="3395446at2"/>
<dbReference type="AlphaFoldDB" id="A0A7K0DLE5"/>
<comment type="caution">
    <text evidence="2">The sequence shown here is derived from an EMBL/GenBank/DDBJ whole genome shotgun (WGS) entry which is preliminary data.</text>
</comment>
<keyword evidence="3" id="KW-1185">Reference proteome</keyword>
<feature type="domain" description="Carrier" evidence="1">
    <location>
        <begin position="10"/>
        <end position="56"/>
    </location>
</feature>
<dbReference type="EMBL" id="WEGI01000004">
    <property type="protein sequence ID" value="MQY26518.1"/>
    <property type="molecule type" value="Genomic_DNA"/>
</dbReference>
<organism evidence="2 3">
    <name type="scientific">Nocardia aurantia</name>
    <dbReference type="NCBI Taxonomy" id="2585199"/>
    <lineage>
        <taxon>Bacteria</taxon>
        <taxon>Bacillati</taxon>
        <taxon>Actinomycetota</taxon>
        <taxon>Actinomycetes</taxon>
        <taxon>Mycobacteriales</taxon>
        <taxon>Nocardiaceae</taxon>
        <taxon>Nocardia</taxon>
    </lineage>
</organism>
<gene>
    <name evidence="2" type="ORF">NRB56_20890</name>
</gene>
<dbReference type="Pfam" id="PF00550">
    <property type="entry name" value="PP-binding"/>
    <property type="match status" value="1"/>
</dbReference>
<reference evidence="2 3" key="1">
    <citation type="submission" date="2019-10" db="EMBL/GenBank/DDBJ databases">
        <title>Nocardia macrotermitis sp. nov. and Nocardia aurantia sp. nov., isolated from the gut of fungus growing-termite Macrotermes natalensis.</title>
        <authorList>
            <person name="Benndorf R."/>
            <person name="Schwitalla J."/>
            <person name="Martin K."/>
            <person name="De Beer W."/>
            <person name="Kaster A.-K."/>
            <person name="Vollmers J."/>
            <person name="Poulsen M."/>
            <person name="Beemelmanns C."/>
        </authorList>
    </citation>
    <scope>NUCLEOTIDE SEQUENCE [LARGE SCALE GENOMIC DNA]</scope>
    <source>
        <strain evidence="2 3">RB56</strain>
    </source>
</reference>
<evidence type="ECO:0000313" key="3">
    <source>
        <dbReference type="Proteomes" id="UP000431401"/>
    </source>
</evidence>
<protein>
    <recommendedName>
        <fullName evidence="1">Carrier domain-containing protein</fullName>
    </recommendedName>
</protein>
<evidence type="ECO:0000313" key="2">
    <source>
        <dbReference type="EMBL" id="MQY26518.1"/>
    </source>
</evidence>
<dbReference type="InterPro" id="IPR009081">
    <property type="entry name" value="PP-bd_ACP"/>
</dbReference>
<name>A0A7K0DLE5_9NOCA</name>
<dbReference type="Proteomes" id="UP000431401">
    <property type="component" value="Unassembled WGS sequence"/>
</dbReference>
<proteinExistence type="predicted"/>
<sequence length="82" mass="8599">MPGTDGTAARIRSLITALAPDARRSVTDDSRLVEDLGFDCLRLTELASVLEHAFGLRPYGPGDLPGPVRVADVIAAITGGRP</sequence>
<dbReference type="InterPro" id="IPR036736">
    <property type="entry name" value="ACP-like_sf"/>
</dbReference>
<dbReference type="Gene3D" id="1.10.1200.10">
    <property type="entry name" value="ACP-like"/>
    <property type="match status" value="1"/>
</dbReference>
<dbReference type="RefSeq" id="WP_153340818.1">
    <property type="nucleotide sequence ID" value="NZ_WEGI01000004.1"/>
</dbReference>
<accession>A0A7K0DLE5</accession>